<gene>
    <name evidence="2" type="ORF">SLEP1_g51959</name>
</gene>
<evidence type="ECO:0000313" key="2">
    <source>
        <dbReference type="EMBL" id="GKV44807.1"/>
    </source>
</evidence>
<dbReference type="AlphaFoldDB" id="A0AAV5M5V2"/>
<accession>A0AAV5M5V2</accession>
<evidence type="ECO:0000313" key="3">
    <source>
        <dbReference type="Proteomes" id="UP001054252"/>
    </source>
</evidence>
<keyword evidence="3" id="KW-1185">Reference proteome</keyword>
<protein>
    <recommendedName>
        <fullName evidence="4">Disease resistance protein</fullName>
    </recommendedName>
</protein>
<keyword evidence="1" id="KW-0472">Membrane</keyword>
<proteinExistence type="predicted"/>
<name>A0AAV5M5V2_9ROSI</name>
<comment type="caution">
    <text evidence="2">The sequence shown here is derived from an EMBL/GenBank/DDBJ whole genome shotgun (WGS) entry which is preliminary data.</text>
</comment>
<dbReference type="Proteomes" id="UP001054252">
    <property type="component" value="Unassembled WGS sequence"/>
</dbReference>
<keyword evidence="1" id="KW-0812">Transmembrane</keyword>
<evidence type="ECO:0008006" key="4">
    <source>
        <dbReference type="Google" id="ProtNLM"/>
    </source>
</evidence>
<sequence>MGDSVSLSCFANKVFDKVFDPIVAYLVINPITALYLWKQNVTKLTAKLGELAIRKRDLQHRVYEAQQRGEEILEKVKQWMSEADKHISGNGKDEIDELKAKAERKCCFRWCPNPKALYDLSEKAKEG</sequence>
<reference evidence="2 3" key="1">
    <citation type="journal article" date="2021" name="Commun. Biol.">
        <title>The genome of Shorea leprosula (Dipterocarpaceae) highlights the ecological relevance of drought in aseasonal tropical rainforests.</title>
        <authorList>
            <person name="Ng K.K.S."/>
            <person name="Kobayashi M.J."/>
            <person name="Fawcett J.A."/>
            <person name="Hatakeyama M."/>
            <person name="Paape T."/>
            <person name="Ng C.H."/>
            <person name="Ang C.C."/>
            <person name="Tnah L.H."/>
            <person name="Lee C.T."/>
            <person name="Nishiyama T."/>
            <person name="Sese J."/>
            <person name="O'Brien M.J."/>
            <person name="Copetti D."/>
            <person name="Mohd Noor M.I."/>
            <person name="Ong R.C."/>
            <person name="Putra M."/>
            <person name="Sireger I.Z."/>
            <person name="Indrioko S."/>
            <person name="Kosugi Y."/>
            <person name="Izuno A."/>
            <person name="Isagi Y."/>
            <person name="Lee S.L."/>
            <person name="Shimizu K.K."/>
        </authorList>
    </citation>
    <scope>NUCLEOTIDE SEQUENCE [LARGE SCALE GENOMIC DNA]</scope>
    <source>
        <strain evidence="2">214</strain>
    </source>
</reference>
<keyword evidence="1" id="KW-1133">Transmembrane helix</keyword>
<dbReference type="EMBL" id="BPVZ01000186">
    <property type="protein sequence ID" value="GKV44807.1"/>
    <property type="molecule type" value="Genomic_DNA"/>
</dbReference>
<organism evidence="2 3">
    <name type="scientific">Rubroshorea leprosula</name>
    <dbReference type="NCBI Taxonomy" id="152421"/>
    <lineage>
        <taxon>Eukaryota</taxon>
        <taxon>Viridiplantae</taxon>
        <taxon>Streptophyta</taxon>
        <taxon>Embryophyta</taxon>
        <taxon>Tracheophyta</taxon>
        <taxon>Spermatophyta</taxon>
        <taxon>Magnoliopsida</taxon>
        <taxon>eudicotyledons</taxon>
        <taxon>Gunneridae</taxon>
        <taxon>Pentapetalae</taxon>
        <taxon>rosids</taxon>
        <taxon>malvids</taxon>
        <taxon>Malvales</taxon>
        <taxon>Dipterocarpaceae</taxon>
        <taxon>Rubroshorea</taxon>
    </lineage>
</organism>
<evidence type="ECO:0000256" key="1">
    <source>
        <dbReference type="SAM" id="Phobius"/>
    </source>
</evidence>
<feature type="transmembrane region" description="Helical" evidence="1">
    <location>
        <begin position="18"/>
        <end position="37"/>
    </location>
</feature>